<dbReference type="HOGENOM" id="CLU_1003817_0_0_10"/>
<keyword evidence="2" id="KW-1185">Reference proteome</keyword>
<dbReference type="KEGG" id="fli:Fleli_0407"/>
<dbReference type="Proteomes" id="UP000006054">
    <property type="component" value="Chromosome"/>
</dbReference>
<evidence type="ECO:0000313" key="2">
    <source>
        <dbReference type="Proteomes" id="UP000006054"/>
    </source>
</evidence>
<sequence length="277" mass="32699">MRIIIVLLLVFQVENLLGQEYINPSHNKHDKVKYNLFIRGNIYTLDSAQSTSDLIYIGKDSILLQHPVDTTLRRLFSKSSFEDYLDKRDSIWKETNIELRKLIPIRITYNQLIDYIKEYTPKLDSLSSIDHSELYNSITLCNIIDEQVFLGQKKVTSLLLNYKNKFDSSFNVHGRSFRVEGGGSPYMSDKNSKGLMWYQAKYYKDRGYTSVSNVSNDSLLNIVYDIKEFYITCPLKYEFIKVKEKLPWIIMSYKHRMCPLFFDGEINPRVYYWSKSE</sequence>
<protein>
    <submittedName>
        <fullName evidence="1">Uncharacterized protein</fullName>
    </submittedName>
</protein>
<dbReference type="AlphaFoldDB" id="I4AFZ8"/>
<dbReference type="RefSeq" id="WP_014796343.1">
    <property type="nucleotide sequence ID" value="NC_018018.1"/>
</dbReference>
<dbReference type="STRING" id="880071.Fleli_0407"/>
<reference evidence="2" key="1">
    <citation type="submission" date="2012-06" db="EMBL/GenBank/DDBJ databases">
        <title>The complete genome of Flexibacter litoralis DSM 6794.</title>
        <authorList>
            <person name="Lucas S."/>
            <person name="Copeland A."/>
            <person name="Lapidus A."/>
            <person name="Glavina del Rio T."/>
            <person name="Dalin E."/>
            <person name="Tice H."/>
            <person name="Bruce D."/>
            <person name="Goodwin L."/>
            <person name="Pitluck S."/>
            <person name="Peters L."/>
            <person name="Ovchinnikova G."/>
            <person name="Lu M."/>
            <person name="Kyrpides N."/>
            <person name="Mavromatis K."/>
            <person name="Ivanova N."/>
            <person name="Brettin T."/>
            <person name="Detter J.C."/>
            <person name="Han C."/>
            <person name="Larimer F."/>
            <person name="Land M."/>
            <person name="Hauser L."/>
            <person name="Markowitz V."/>
            <person name="Cheng J.-F."/>
            <person name="Hugenholtz P."/>
            <person name="Woyke T."/>
            <person name="Wu D."/>
            <person name="Spring S."/>
            <person name="Lang E."/>
            <person name="Kopitz M."/>
            <person name="Brambilla E."/>
            <person name="Klenk H.-P."/>
            <person name="Eisen J.A."/>
        </authorList>
    </citation>
    <scope>NUCLEOTIDE SEQUENCE [LARGE SCALE GENOMIC DNA]</scope>
    <source>
        <strain evidence="2">ATCC 23117 / DSM 6794 / NBRC 15988 / NCIMB 1366 / Sio-4</strain>
    </source>
</reference>
<accession>I4AFZ8</accession>
<gene>
    <name evidence="1" type="ordered locus">Fleli_0407</name>
</gene>
<proteinExistence type="predicted"/>
<organism evidence="1 2">
    <name type="scientific">Bernardetia litoralis (strain ATCC 23117 / DSM 6794 / NBRC 15988 / NCIMB 1366 / Fx l1 / Sio-4)</name>
    <name type="common">Flexibacter litoralis</name>
    <dbReference type="NCBI Taxonomy" id="880071"/>
    <lineage>
        <taxon>Bacteria</taxon>
        <taxon>Pseudomonadati</taxon>
        <taxon>Bacteroidota</taxon>
        <taxon>Cytophagia</taxon>
        <taxon>Cytophagales</taxon>
        <taxon>Bernardetiaceae</taxon>
        <taxon>Bernardetia</taxon>
    </lineage>
</organism>
<name>I4AFZ8_BERLS</name>
<evidence type="ECO:0000313" key="1">
    <source>
        <dbReference type="EMBL" id="AFM02883.1"/>
    </source>
</evidence>
<dbReference type="EMBL" id="CP003345">
    <property type="protein sequence ID" value="AFM02883.1"/>
    <property type="molecule type" value="Genomic_DNA"/>
</dbReference>